<keyword evidence="3" id="KW-1185">Reference proteome</keyword>
<dbReference type="CDD" id="cd21112">
    <property type="entry name" value="alphaLP-like"/>
    <property type="match status" value="1"/>
</dbReference>
<dbReference type="Gene3D" id="2.60.40.10">
    <property type="entry name" value="Immunoglobulins"/>
    <property type="match status" value="2"/>
</dbReference>
<evidence type="ECO:0000313" key="2">
    <source>
        <dbReference type="EMBL" id="MBP2385707.1"/>
    </source>
</evidence>
<evidence type="ECO:0000313" key="3">
    <source>
        <dbReference type="Proteomes" id="UP001296993"/>
    </source>
</evidence>
<dbReference type="Proteomes" id="UP001296993">
    <property type="component" value="Unassembled WGS sequence"/>
</dbReference>
<sequence>MQESSRTFLRRAGVAAATAAFVVGSTFVAGPAPATAGQRTDPAVAVPTAVDAAAPDARSAALPQGLAEAVQRDLGMGVEEFKAQGELVGVADQLRTDLQGAGLKATFAIDGNKIAVSVGTADREAVAQKLDALTRGTGVDLALATAEANTASASMATAAPTRKSPADVDELYKAYAASVDSETLSQLQAVMETADGYVIRSGSKDNPARPASRTLTSGGKLTPEEFAVQYPDVSIHEAEGPATVTAANDVLGGMGYGAPIGQDAYTLCSLGFNGFNASGDPAALSAGHCTRDGQITNVYIAEHGSPDVFEGLGAKLGSFGFSQFGGPGNTSLTTDGKQVLGNIGTDVSVLDKINSGLRPQPLVTDWKGVDERGSGAKVTGVASAVIGASVCKSGRTTGWTCGTVDEIGIFIVGGFRNSSSDLRGIRGFGMSNPWFAKAFEGDSGGAVISGGKAVGLTSAISDESDGAKGRAYFTDINQALKQAKGYSIKIFVNAPKITTKVKGAGMAAGAKISGTVASAPSGSTVQVVSSGKKIATAKISKGAFSFKTPQKLGTFKFTVQTAKGFSKSRSTAGSVKLLIPAPRITAPTNGATSVGSVTKISGKGFPGATVKLSGAVKGKAKVGKDGKWSKKTGALGYGGHKITVTQSKGSLVSRAAVASFKVAVPAPAFTAPARNTASTKAPRAISGTGIPGATLKLSGDVIKSLTIGGKGKWSVKLKSSWSLGSYGIKATQKVGKHTSANARISFKVVPKAPSIASPTAGRKFAQDKAPTTISGRGISGATVTIVLGKAKLSTTVVRGAWKAQIPGGWKAGSHTATAVQVLKKTASAPIKVKFSVAGPDAS</sequence>
<dbReference type="InterPro" id="IPR043504">
    <property type="entry name" value="Peptidase_S1_PA_chymotrypsin"/>
</dbReference>
<dbReference type="RefSeq" id="WP_209996599.1">
    <property type="nucleotide sequence ID" value="NZ_BAAAJY010000007.1"/>
</dbReference>
<organism evidence="2 3">
    <name type="scientific">Paeniglutamicibacter kerguelensis</name>
    <dbReference type="NCBI Taxonomy" id="254788"/>
    <lineage>
        <taxon>Bacteria</taxon>
        <taxon>Bacillati</taxon>
        <taxon>Actinomycetota</taxon>
        <taxon>Actinomycetes</taxon>
        <taxon>Micrococcales</taxon>
        <taxon>Micrococcaceae</taxon>
        <taxon>Paeniglutamicibacter</taxon>
    </lineage>
</organism>
<dbReference type="PROSITE" id="PS00134">
    <property type="entry name" value="TRYPSIN_HIS"/>
    <property type="match status" value="1"/>
</dbReference>
<dbReference type="InterPro" id="IPR009003">
    <property type="entry name" value="Peptidase_S1_PA"/>
</dbReference>
<reference evidence="2 3" key="1">
    <citation type="submission" date="2021-03" db="EMBL/GenBank/DDBJ databases">
        <title>Sequencing the genomes of 1000 actinobacteria strains.</title>
        <authorList>
            <person name="Klenk H.-P."/>
        </authorList>
    </citation>
    <scope>NUCLEOTIDE SEQUENCE [LARGE SCALE GENOMIC DNA]</scope>
    <source>
        <strain evidence="2 3">DSM 15797</strain>
    </source>
</reference>
<evidence type="ECO:0000256" key="1">
    <source>
        <dbReference type="SAM" id="SignalP"/>
    </source>
</evidence>
<comment type="caution">
    <text evidence="2">The sequence shown here is derived from an EMBL/GenBank/DDBJ whole genome shotgun (WGS) entry which is preliminary data.</text>
</comment>
<dbReference type="InterPro" id="IPR013783">
    <property type="entry name" value="Ig-like_fold"/>
</dbReference>
<gene>
    <name evidence="2" type="ORF">JOF47_001218</name>
</gene>
<dbReference type="EMBL" id="JAGIOF010000001">
    <property type="protein sequence ID" value="MBP2385707.1"/>
    <property type="molecule type" value="Genomic_DNA"/>
</dbReference>
<protein>
    <submittedName>
        <fullName evidence="2">Uncharacterized protein</fullName>
    </submittedName>
</protein>
<dbReference type="Gene3D" id="2.40.10.10">
    <property type="entry name" value="Trypsin-like serine proteases"/>
    <property type="match status" value="2"/>
</dbReference>
<feature type="signal peptide" evidence="1">
    <location>
        <begin position="1"/>
        <end position="34"/>
    </location>
</feature>
<dbReference type="PROSITE" id="PS51318">
    <property type="entry name" value="TAT"/>
    <property type="match status" value="1"/>
</dbReference>
<proteinExistence type="predicted"/>
<dbReference type="InterPro" id="IPR006311">
    <property type="entry name" value="TAT_signal"/>
</dbReference>
<dbReference type="SUPFAM" id="SSF50494">
    <property type="entry name" value="Trypsin-like serine proteases"/>
    <property type="match status" value="1"/>
</dbReference>
<feature type="chain" id="PRO_5045678176" evidence="1">
    <location>
        <begin position="35"/>
        <end position="842"/>
    </location>
</feature>
<accession>A0ABS4XB61</accession>
<keyword evidence="1" id="KW-0732">Signal</keyword>
<dbReference type="InterPro" id="IPR018114">
    <property type="entry name" value="TRYPSIN_HIS"/>
</dbReference>
<name>A0ABS4XB61_9MICC</name>